<dbReference type="GO" id="GO:0005524">
    <property type="term" value="F:ATP binding"/>
    <property type="evidence" value="ECO:0007669"/>
    <property type="project" value="InterPro"/>
</dbReference>
<dbReference type="Gene3D" id="3.30.565.10">
    <property type="entry name" value="Histidine kinase-like ATPase, C-terminal domain"/>
    <property type="match status" value="1"/>
</dbReference>
<evidence type="ECO:0000256" key="2">
    <source>
        <dbReference type="ARBA" id="ARBA00022763"/>
    </source>
</evidence>
<dbReference type="InterPro" id="IPR042120">
    <property type="entry name" value="MutL_C_dimsub"/>
</dbReference>
<dbReference type="SMART" id="SM01340">
    <property type="entry name" value="DNA_mis_repair"/>
    <property type="match status" value="1"/>
</dbReference>
<dbReference type="FunFam" id="3.30.1370.100:FF:000001">
    <property type="entry name" value="Mismatch repair endonuclease pms1, putative"/>
    <property type="match status" value="1"/>
</dbReference>
<feature type="region of interest" description="Disordered" evidence="4">
    <location>
        <begin position="638"/>
        <end position="729"/>
    </location>
</feature>
<dbReference type="PANTHER" id="PTHR10073:SF52">
    <property type="entry name" value="MISMATCH REPAIR ENDONUCLEASE PMS2"/>
    <property type="match status" value="1"/>
</dbReference>
<dbReference type="SMART" id="SM00853">
    <property type="entry name" value="MutL_C"/>
    <property type="match status" value="1"/>
</dbReference>
<comment type="similarity">
    <text evidence="1">Belongs to the DNA mismatch repair MutL/HexB family.</text>
</comment>
<dbReference type="InterPro" id="IPR038973">
    <property type="entry name" value="MutL/Mlh/Pms-like"/>
</dbReference>
<dbReference type="Pfam" id="PF01119">
    <property type="entry name" value="DNA_mis_repair"/>
    <property type="match status" value="1"/>
</dbReference>
<accession>A0A0G4LUS1</accession>
<feature type="compositionally biased region" description="Polar residues" evidence="4">
    <location>
        <begin position="376"/>
        <end position="390"/>
    </location>
</feature>
<dbReference type="InterPro" id="IPR014721">
    <property type="entry name" value="Ribsml_uS5_D2-typ_fold_subgr"/>
</dbReference>
<feature type="region of interest" description="Disordered" evidence="4">
    <location>
        <begin position="459"/>
        <end position="626"/>
    </location>
</feature>
<dbReference type="Pfam" id="PF08676">
    <property type="entry name" value="MutL_C"/>
    <property type="match status" value="1"/>
</dbReference>
<dbReference type="SUPFAM" id="SSF54211">
    <property type="entry name" value="Ribosomal protein S5 domain 2-like"/>
    <property type="match status" value="1"/>
</dbReference>
<dbReference type="GO" id="GO:0016887">
    <property type="term" value="F:ATP hydrolysis activity"/>
    <property type="evidence" value="ECO:0007669"/>
    <property type="project" value="InterPro"/>
</dbReference>
<dbReference type="Proteomes" id="UP000045706">
    <property type="component" value="Unassembled WGS sequence"/>
</dbReference>
<dbReference type="Gene3D" id="3.30.1370.100">
    <property type="entry name" value="MutL, C-terminal domain, regulatory subdomain"/>
    <property type="match status" value="1"/>
</dbReference>
<feature type="domain" description="DNA mismatch repair protein S5" evidence="6">
    <location>
        <begin position="217"/>
        <end position="356"/>
    </location>
</feature>
<dbReference type="GO" id="GO:0140664">
    <property type="term" value="F:ATP-dependent DNA damage sensor activity"/>
    <property type="evidence" value="ECO:0007669"/>
    <property type="project" value="InterPro"/>
</dbReference>
<proteinExistence type="inferred from homology"/>
<dbReference type="GO" id="GO:0000710">
    <property type="term" value="P:meiotic mismatch repair"/>
    <property type="evidence" value="ECO:0007669"/>
    <property type="project" value="UniProtKB-ARBA"/>
</dbReference>
<dbReference type="FunFam" id="3.30.230.10:FF:000120">
    <property type="entry name" value="Mismatch repair endonuclease PMS2"/>
    <property type="match status" value="1"/>
</dbReference>
<dbReference type="PROSITE" id="PS00058">
    <property type="entry name" value="DNA_MISMATCH_REPAIR_1"/>
    <property type="match status" value="1"/>
</dbReference>
<evidence type="ECO:0000259" key="5">
    <source>
        <dbReference type="SMART" id="SM00853"/>
    </source>
</evidence>
<gene>
    <name evidence="7" type="ORF">BN1723_003219</name>
</gene>
<feature type="domain" description="MutL C-terminal dimerisation" evidence="5">
    <location>
        <begin position="806"/>
        <end position="969"/>
    </location>
</feature>
<dbReference type="GO" id="GO:0030983">
    <property type="term" value="F:mismatched DNA binding"/>
    <property type="evidence" value="ECO:0007669"/>
    <property type="project" value="InterPro"/>
</dbReference>
<dbReference type="NCBIfam" id="TIGR00585">
    <property type="entry name" value="mutl"/>
    <property type="match status" value="1"/>
</dbReference>
<dbReference type="EMBL" id="CVQI01017779">
    <property type="protein sequence ID" value="CRK25310.1"/>
    <property type="molecule type" value="Genomic_DNA"/>
</dbReference>
<dbReference type="SUPFAM" id="SSF118116">
    <property type="entry name" value="DNA mismatch repair protein MutL"/>
    <property type="match status" value="1"/>
</dbReference>
<evidence type="ECO:0000313" key="7">
    <source>
        <dbReference type="EMBL" id="CRK25310.1"/>
    </source>
</evidence>
<feature type="region of interest" description="Disordered" evidence="4">
    <location>
        <begin position="363"/>
        <end position="432"/>
    </location>
</feature>
<feature type="compositionally biased region" description="Low complexity" evidence="4">
    <location>
        <begin position="462"/>
        <end position="473"/>
    </location>
</feature>
<organism evidence="7 8">
    <name type="scientific">Verticillium longisporum</name>
    <name type="common">Verticillium dahliae var. longisporum</name>
    <dbReference type="NCBI Taxonomy" id="100787"/>
    <lineage>
        <taxon>Eukaryota</taxon>
        <taxon>Fungi</taxon>
        <taxon>Dikarya</taxon>
        <taxon>Ascomycota</taxon>
        <taxon>Pezizomycotina</taxon>
        <taxon>Sordariomycetes</taxon>
        <taxon>Hypocreomycetidae</taxon>
        <taxon>Glomerellales</taxon>
        <taxon>Plectosphaerellaceae</taxon>
        <taxon>Verticillium</taxon>
    </lineage>
</organism>
<dbReference type="InterPro" id="IPR002099">
    <property type="entry name" value="MutL/Mlh/PMS"/>
</dbReference>
<dbReference type="InterPro" id="IPR036890">
    <property type="entry name" value="HATPase_C_sf"/>
</dbReference>
<feature type="compositionally biased region" description="Polar residues" evidence="4">
    <location>
        <begin position="605"/>
        <end position="626"/>
    </location>
</feature>
<protein>
    <recommendedName>
        <fullName evidence="3">DNA mismatch repair protein PMS1</fullName>
    </recommendedName>
</protein>
<reference evidence="8" key="1">
    <citation type="submission" date="2015-05" db="EMBL/GenBank/DDBJ databases">
        <authorList>
            <person name="Fogelqvist Johan"/>
        </authorList>
    </citation>
    <scope>NUCLEOTIDE SEQUENCE [LARGE SCALE GENOMIC DNA]</scope>
</reference>
<evidence type="ECO:0000313" key="8">
    <source>
        <dbReference type="Proteomes" id="UP000045706"/>
    </source>
</evidence>
<feature type="compositionally biased region" description="Low complexity" evidence="4">
    <location>
        <begin position="559"/>
        <end position="575"/>
    </location>
</feature>
<dbReference type="GO" id="GO:0032389">
    <property type="term" value="C:MutLalpha complex"/>
    <property type="evidence" value="ECO:0007669"/>
    <property type="project" value="TreeGrafter"/>
</dbReference>
<evidence type="ECO:0000259" key="6">
    <source>
        <dbReference type="SMART" id="SM01340"/>
    </source>
</evidence>
<dbReference type="CDD" id="cd16926">
    <property type="entry name" value="HATPase_MutL-MLH-PMS-like"/>
    <property type="match status" value="1"/>
</dbReference>
<dbReference type="InterPro" id="IPR013507">
    <property type="entry name" value="DNA_mismatch_S5_2-like"/>
</dbReference>
<feature type="compositionally biased region" description="Polar residues" evidence="4">
    <location>
        <begin position="499"/>
        <end position="552"/>
    </location>
</feature>
<dbReference type="CDD" id="cd03484">
    <property type="entry name" value="MutL_Trans_hPMS_2_like"/>
    <property type="match status" value="1"/>
</dbReference>
<dbReference type="InterPro" id="IPR014762">
    <property type="entry name" value="DNA_mismatch_repair_CS"/>
</dbReference>
<dbReference type="AlphaFoldDB" id="A0A0G4LUS1"/>
<evidence type="ECO:0000256" key="3">
    <source>
        <dbReference type="ARBA" id="ARBA00070941"/>
    </source>
</evidence>
<dbReference type="Gene3D" id="3.30.230.10">
    <property type="match status" value="1"/>
</dbReference>
<dbReference type="FunFam" id="3.30.565.10:FF:000014">
    <property type="entry name" value="Mismatch repair endonuclease pms1, putative"/>
    <property type="match status" value="1"/>
</dbReference>
<name>A0A0G4LUS1_VERLO</name>
<dbReference type="SUPFAM" id="SSF55874">
    <property type="entry name" value="ATPase domain of HSP90 chaperone/DNA topoisomerase II/histidine kinase"/>
    <property type="match status" value="1"/>
</dbReference>
<evidence type="ECO:0000256" key="4">
    <source>
        <dbReference type="SAM" id="MobiDB-lite"/>
    </source>
</evidence>
<dbReference type="Pfam" id="PF13589">
    <property type="entry name" value="HATPase_c_3"/>
    <property type="match status" value="1"/>
</dbReference>
<feature type="compositionally biased region" description="Low complexity" evidence="4">
    <location>
        <begin position="705"/>
        <end position="716"/>
    </location>
</feature>
<dbReference type="PANTHER" id="PTHR10073">
    <property type="entry name" value="DNA MISMATCH REPAIR PROTEIN MLH, PMS, MUTL"/>
    <property type="match status" value="1"/>
</dbReference>
<sequence>MATIKAIEANTVHRIQSGQVIVDLCSVVKELVENSLDANATAIDVRFKNQGLESIEVHDNGSGISHDNYEGLALKHHTSKLATFSDLNTLSTFGFRGEALSSLCALSQFSVVTCLASDAPRATKLEFEPSGRLKGTTVVAGQKGTVVMVNSLFHNLPVRRRELERNIKREWNKVITLLNQYACIQTGLKFTISQQPSKGKRMILFSTKGNTTVRDNIINIFGAKTTAVLTRLDVELQFEPSAESGFTSAKQPNQSVSPVQVKGFVSRPAHGEGRQTPDRQMFFVNGRPCILPQFAKVFNDVYRSYNSSQSPFILANIQLDTHLYDVNVSPDKRTILMHEQNRMLESLREALTSLFESQDYSIPLSHMAPSKPGPSVASSPQSSTGKQSQLRRGISDTSNDDEYRSTENEVETNYAEHASDNQGCSTRKAQPVTAQVLESPAQALMNRWIAKQSNNTAHEIHSGASELSGSSSEAQHRKFRAKPMLSVNSKGVQGEPSHQVFSRTESSLTNPSITENLTGSTDSVCSDQDPKLSTSKTMDVSPTSTSQIQRKTGSPVMVPLSPEAPAGAASAHISAKGNPHEAASHRKPSLTSSPRDALRPDGNHLRSNIAFSGCQNPTVSHVQSTATEVGENNQHLQHATVGNDEDLEVVPAPPSKKTRHPSIADSDSDHQVLVDTDSDSVDGQSDAVSEILSNSAGHDPDEEPQASSQDDQSSADSEPRDRNRARPGFDALSWISKRKDATLRYEQTVKTDEADLAAWSEEEASEGKGLSGNPTSAAVKAGLEAENAEDKLSLIISKSDFDDMAVVGQFNLGFILAVRHASGSANGEHEKSHDSLFIIDQHASDEKYNFERLQSCTTVQSQHLVQPKQLELTALEEEIVMENISALEVNGFKVRIDNSGSQPVGLRCELVALPLSRETTFTLADLEELISLLGDHDLTGTSPAPRPSKVRKMFAMRACRSSIMVGKALTHRQMERLVRHMGELDKPWNCPHGRPTMRHIYELASWDENSWVRDMGQRNTAQEKVTWASYARIET</sequence>
<dbReference type="InterPro" id="IPR020568">
    <property type="entry name" value="Ribosomal_Su5_D2-typ_SF"/>
</dbReference>
<dbReference type="InterPro" id="IPR014790">
    <property type="entry name" value="MutL_C"/>
</dbReference>
<dbReference type="Gene3D" id="3.30.1540.20">
    <property type="entry name" value="MutL, C-terminal domain, dimerisation subdomain"/>
    <property type="match status" value="1"/>
</dbReference>
<evidence type="ECO:0000256" key="1">
    <source>
        <dbReference type="ARBA" id="ARBA00006082"/>
    </source>
</evidence>
<dbReference type="InterPro" id="IPR037198">
    <property type="entry name" value="MutL_C_sf"/>
</dbReference>
<feature type="compositionally biased region" description="Polar residues" evidence="4">
    <location>
        <begin position="681"/>
        <end position="696"/>
    </location>
</feature>
<keyword evidence="2" id="KW-0227">DNA damage</keyword>
<dbReference type="InterPro" id="IPR042121">
    <property type="entry name" value="MutL_C_regsub"/>
</dbReference>